<dbReference type="PANTHER" id="PTHR23517">
    <property type="entry name" value="RESISTANCE PROTEIN MDTM, PUTATIVE-RELATED-RELATED"/>
    <property type="match status" value="1"/>
</dbReference>
<dbReference type="Gene3D" id="1.20.1250.20">
    <property type="entry name" value="MFS general substrate transporter like domains"/>
    <property type="match status" value="1"/>
</dbReference>
<evidence type="ECO:0000313" key="10">
    <source>
        <dbReference type="Proteomes" id="UP001208689"/>
    </source>
</evidence>
<protein>
    <submittedName>
        <fullName evidence="9">Multidrug resistance protein MdtG</fullName>
    </submittedName>
</protein>
<feature type="transmembrane region" description="Helical" evidence="7">
    <location>
        <begin position="20"/>
        <end position="39"/>
    </location>
</feature>
<organism evidence="9 10">
    <name type="scientific">Candidatus Lokiarchaeum ossiferum</name>
    <dbReference type="NCBI Taxonomy" id="2951803"/>
    <lineage>
        <taxon>Archaea</taxon>
        <taxon>Promethearchaeati</taxon>
        <taxon>Promethearchaeota</taxon>
        <taxon>Promethearchaeia</taxon>
        <taxon>Promethearchaeales</taxon>
        <taxon>Promethearchaeaceae</taxon>
        <taxon>Candidatus Lokiarchaeum</taxon>
    </lineage>
</organism>
<dbReference type="SUPFAM" id="SSF103473">
    <property type="entry name" value="MFS general substrate transporter"/>
    <property type="match status" value="1"/>
</dbReference>
<evidence type="ECO:0000256" key="1">
    <source>
        <dbReference type="ARBA" id="ARBA00004651"/>
    </source>
</evidence>
<feature type="transmembrane region" description="Helical" evidence="7">
    <location>
        <begin position="372"/>
        <end position="396"/>
    </location>
</feature>
<reference evidence="9" key="1">
    <citation type="submission" date="2022-09" db="EMBL/GenBank/DDBJ databases">
        <title>Actin cytoskeleton and complex cell architecture in an #Asgard archaeon.</title>
        <authorList>
            <person name="Ponce Toledo R.I."/>
            <person name="Schleper C."/>
            <person name="Rodrigues Oliveira T."/>
            <person name="Wollweber F."/>
            <person name="Xu J."/>
            <person name="Rittmann S."/>
            <person name="Klingl A."/>
            <person name="Pilhofer M."/>
        </authorList>
    </citation>
    <scope>NUCLEOTIDE SEQUENCE</scope>
    <source>
        <strain evidence="9">B-35</strain>
    </source>
</reference>
<sequence>MSNVELPQKLFSASKRKTIFGFLIFVNILRSMGGSSLTIGLPDFILELAGTLALYGVTIGIFQFVQTFFQIPNASLSDRFGRKKLIALGMFIYIVGLFLSGFAQTITQLIIFRAVQGAGAFSSVIFATVTDLYDETERTHAVSLYSVSLTIGYILGNIIGGIVTDLIGVRALFFWAAGFNLIAFILLIVILPETNPKKHRIRIVEEKKKISRSQTKEMWSLPFKFGLFMHGLRQFVFSGFLTYQIWNYRNYYSITGIQTSLILIPLTLCYIIGLMLAPRIEKKWDYFKLMIFSSAILAFTLIFTAYFHTFWIYFVVNIVFAVFIALQDPINTTFITNLIPNDIRGFGSGIIQSVGFMMAALGQMAISALGDWIGFKFTHLSIGIIWMVVVIIIFFIERKLNSSNY</sequence>
<evidence type="ECO:0000256" key="4">
    <source>
        <dbReference type="ARBA" id="ARBA00022692"/>
    </source>
</evidence>
<keyword evidence="3" id="KW-1003">Cell membrane</keyword>
<feature type="transmembrane region" description="Helical" evidence="7">
    <location>
        <begin position="45"/>
        <end position="65"/>
    </location>
</feature>
<gene>
    <name evidence="9" type="ORF">NEF87_001793</name>
</gene>
<evidence type="ECO:0000256" key="7">
    <source>
        <dbReference type="SAM" id="Phobius"/>
    </source>
</evidence>
<keyword evidence="5 7" id="KW-1133">Transmembrane helix</keyword>
<keyword evidence="4 7" id="KW-0812">Transmembrane</keyword>
<evidence type="ECO:0000256" key="2">
    <source>
        <dbReference type="ARBA" id="ARBA00022448"/>
    </source>
</evidence>
<accession>A0ABY6HPR4</accession>
<dbReference type="EMBL" id="CP104013">
    <property type="protein sequence ID" value="UYP45508.1"/>
    <property type="molecule type" value="Genomic_DNA"/>
</dbReference>
<feature type="transmembrane region" description="Helical" evidence="7">
    <location>
        <begin position="141"/>
        <end position="160"/>
    </location>
</feature>
<dbReference type="InterPro" id="IPR050171">
    <property type="entry name" value="MFS_Transporters"/>
</dbReference>
<evidence type="ECO:0000256" key="6">
    <source>
        <dbReference type="ARBA" id="ARBA00023136"/>
    </source>
</evidence>
<keyword evidence="6 7" id="KW-0472">Membrane</keyword>
<feature type="transmembrane region" description="Helical" evidence="7">
    <location>
        <begin position="346"/>
        <end position="366"/>
    </location>
</feature>
<comment type="subcellular location">
    <subcellularLocation>
        <location evidence="1">Cell membrane</location>
        <topology evidence="1">Multi-pass membrane protein</topology>
    </subcellularLocation>
</comment>
<evidence type="ECO:0000313" key="9">
    <source>
        <dbReference type="EMBL" id="UYP45508.1"/>
    </source>
</evidence>
<dbReference type="CDD" id="cd17325">
    <property type="entry name" value="MFS_MdtG_SLC18_like"/>
    <property type="match status" value="1"/>
</dbReference>
<feature type="transmembrane region" description="Helical" evidence="7">
    <location>
        <begin position="310"/>
        <end position="326"/>
    </location>
</feature>
<dbReference type="PROSITE" id="PS50850">
    <property type="entry name" value="MFS"/>
    <property type="match status" value="1"/>
</dbReference>
<feature type="transmembrane region" description="Helical" evidence="7">
    <location>
        <begin position="172"/>
        <end position="192"/>
    </location>
</feature>
<evidence type="ECO:0000256" key="5">
    <source>
        <dbReference type="ARBA" id="ARBA00022989"/>
    </source>
</evidence>
<dbReference type="Proteomes" id="UP001208689">
    <property type="component" value="Chromosome"/>
</dbReference>
<feature type="transmembrane region" description="Helical" evidence="7">
    <location>
        <begin position="85"/>
        <end position="103"/>
    </location>
</feature>
<keyword evidence="10" id="KW-1185">Reference proteome</keyword>
<dbReference type="InterPro" id="IPR020846">
    <property type="entry name" value="MFS_dom"/>
</dbReference>
<dbReference type="InterPro" id="IPR011701">
    <property type="entry name" value="MFS"/>
</dbReference>
<dbReference type="InterPro" id="IPR036259">
    <property type="entry name" value="MFS_trans_sf"/>
</dbReference>
<name>A0ABY6HPR4_9ARCH</name>
<dbReference type="PANTHER" id="PTHR23517:SF3">
    <property type="entry name" value="INTEGRAL MEMBRANE TRANSPORT PROTEIN"/>
    <property type="match status" value="1"/>
</dbReference>
<dbReference type="Pfam" id="PF07690">
    <property type="entry name" value="MFS_1"/>
    <property type="match status" value="1"/>
</dbReference>
<feature type="transmembrane region" description="Helical" evidence="7">
    <location>
        <begin position="109"/>
        <end position="129"/>
    </location>
</feature>
<evidence type="ECO:0000256" key="3">
    <source>
        <dbReference type="ARBA" id="ARBA00022475"/>
    </source>
</evidence>
<proteinExistence type="predicted"/>
<keyword evidence="2" id="KW-0813">Transport</keyword>
<feature type="transmembrane region" description="Helical" evidence="7">
    <location>
        <begin position="225"/>
        <end position="246"/>
    </location>
</feature>
<feature type="transmembrane region" description="Helical" evidence="7">
    <location>
        <begin position="252"/>
        <end position="274"/>
    </location>
</feature>
<evidence type="ECO:0000259" key="8">
    <source>
        <dbReference type="PROSITE" id="PS50850"/>
    </source>
</evidence>
<feature type="domain" description="Major facilitator superfamily (MFS) profile" evidence="8">
    <location>
        <begin position="19"/>
        <end position="401"/>
    </location>
</feature>
<feature type="transmembrane region" description="Helical" evidence="7">
    <location>
        <begin position="286"/>
        <end position="304"/>
    </location>
</feature>